<evidence type="ECO:0000313" key="7">
    <source>
        <dbReference type="Proteomes" id="UP000823633"/>
    </source>
</evidence>
<accession>A0A9D9EAM2</accession>
<comment type="caution">
    <text evidence="6">The sequence shown here is derived from an EMBL/GenBank/DDBJ whole genome shotgun (WGS) entry which is preliminary data.</text>
</comment>
<dbReference type="GO" id="GO:0019301">
    <property type="term" value="P:rhamnose catabolic process"/>
    <property type="evidence" value="ECO:0007669"/>
    <property type="project" value="UniProtKB-UniRule"/>
</dbReference>
<gene>
    <name evidence="6" type="primary">rhaM</name>
    <name evidence="6" type="ORF">IAC42_05895</name>
</gene>
<protein>
    <recommendedName>
        <fullName evidence="5">L-rhamnose mutarotase</fullName>
        <ecNumber evidence="5">5.1.3.32</ecNumber>
    </recommendedName>
</protein>
<dbReference type="InterPro" id="IPR008000">
    <property type="entry name" value="Rham/fucose_mutarotase"/>
</dbReference>
<dbReference type="Proteomes" id="UP000823633">
    <property type="component" value="Unassembled WGS sequence"/>
</dbReference>
<evidence type="ECO:0000256" key="3">
    <source>
        <dbReference type="ARBA" id="ARBA00023277"/>
    </source>
</evidence>
<name>A0A9D9EAM2_9SPIR</name>
<dbReference type="AlphaFoldDB" id="A0A9D9EAM2"/>
<dbReference type="Pfam" id="PF05336">
    <property type="entry name" value="rhaM"/>
    <property type="match status" value="1"/>
</dbReference>
<proteinExistence type="predicted"/>
<evidence type="ECO:0000256" key="5">
    <source>
        <dbReference type="NCBIfam" id="TIGR02625"/>
    </source>
</evidence>
<dbReference type="SUPFAM" id="SSF54909">
    <property type="entry name" value="Dimeric alpha+beta barrel"/>
    <property type="match status" value="1"/>
</dbReference>
<reference evidence="6" key="2">
    <citation type="journal article" date="2021" name="PeerJ">
        <title>Extensive microbial diversity within the chicken gut microbiome revealed by metagenomics and culture.</title>
        <authorList>
            <person name="Gilroy R."/>
            <person name="Ravi A."/>
            <person name="Getino M."/>
            <person name="Pursley I."/>
            <person name="Horton D.L."/>
            <person name="Alikhan N.F."/>
            <person name="Baker D."/>
            <person name="Gharbi K."/>
            <person name="Hall N."/>
            <person name="Watson M."/>
            <person name="Adriaenssens E.M."/>
            <person name="Foster-Nyarko E."/>
            <person name="Jarju S."/>
            <person name="Secka A."/>
            <person name="Antonio M."/>
            <person name="Oren A."/>
            <person name="Chaudhuri R.R."/>
            <person name="La Ragione R."/>
            <person name="Hildebrand F."/>
            <person name="Pallen M.J."/>
        </authorList>
    </citation>
    <scope>NUCLEOTIDE SEQUENCE</scope>
    <source>
        <strain evidence="6">11167</strain>
    </source>
</reference>
<evidence type="ECO:0000256" key="4">
    <source>
        <dbReference type="ARBA" id="ARBA00023308"/>
    </source>
</evidence>
<reference evidence="6" key="1">
    <citation type="submission" date="2020-10" db="EMBL/GenBank/DDBJ databases">
        <authorList>
            <person name="Gilroy R."/>
        </authorList>
    </citation>
    <scope>NUCLEOTIDE SEQUENCE</scope>
    <source>
        <strain evidence="6">11167</strain>
    </source>
</reference>
<dbReference type="NCBIfam" id="TIGR02625">
    <property type="entry name" value="YiiL_rotase"/>
    <property type="match status" value="1"/>
</dbReference>
<evidence type="ECO:0000256" key="1">
    <source>
        <dbReference type="ARBA" id="ARBA00022490"/>
    </source>
</evidence>
<keyword evidence="3" id="KW-0119">Carbohydrate metabolism</keyword>
<dbReference type="Gene3D" id="3.30.70.100">
    <property type="match status" value="1"/>
</dbReference>
<sequence length="105" mass="12249">MENRQAFRMKLKPGFKEEYKKRHSGLWPSVRKAIKEGGVYDYSIYLDEETDTLFAFQKTSGEAGSQDLGGDEAIRQWWHYMAPLMEVNEDESPVSVPLEEMFHLD</sequence>
<dbReference type="EMBL" id="JADIMU010000038">
    <property type="protein sequence ID" value="MBO8443275.1"/>
    <property type="molecule type" value="Genomic_DNA"/>
</dbReference>
<dbReference type="InterPro" id="IPR013448">
    <property type="entry name" value="L-rhamnose_mutarotase"/>
</dbReference>
<evidence type="ECO:0000256" key="2">
    <source>
        <dbReference type="ARBA" id="ARBA00023235"/>
    </source>
</evidence>
<keyword evidence="4" id="KW-0684">Rhamnose metabolism</keyword>
<dbReference type="InterPro" id="IPR011008">
    <property type="entry name" value="Dimeric_a/b-barrel"/>
</dbReference>
<evidence type="ECO:0000313" key="6">
    <source>
        <dbReference type="EMBL" id="MBO8443275.1"/>
    </source>
</evidence>
<dbReference type="PANTHER" id="PTHR34389:SF2">
    <property type="entry name" value="L-RHAMNOSE MUTAROTASE"/>
    <property type="match status" value="1"/>
</dbReference>
<dbReference type="EC" id="5.1.3.32" evidence="5"/>
<dbReference type="PANTHER" id="PTHR34389">
    <property type="entry name" value="L-RHAMNOSE MUTAROTASE"/>
    <property type="match status" value="1"/>
</dbReference>
<dbReference type="GO" id="GO:0005737">
    <property type="term" value="C:cytoplasm"/>
    <property type="evidence" value="ECO:0007669"/>
    <property type="project" value="InterPro"/>
</dbReference>
<organism evidence="6 7">
    <name type="scientific">Candidatus Aphodenecus pullistercoris</name>
    <dbReference type="NCBI Taxonomy" id="2840669"/>
    <lineage>
        <taxon>Bacteria</taxon>
        <taxon>Pseudomonadati</taxon>
        <taxon>Spirochaetota</taxon>
        <taxon>Spirochaetia</taxon>
        <taxon>Spirochaetales</taxon>
        <taxon>Candidatus Aphodenecus</taxon>
    </lineage>
</organism>
<keyword evidence="2 6" id="KW-0413">Isomerase</keyword>
<dbReference type="GO" id="GO:0062192">
    <property type="term" value="F:L-rhamnose mutarotase activity"/>
    <property type="evidence" value="ECO:0007669"/>
    <property type="project" value="UniProtKB-UniRule"/>
</dbReference>
<keyword evidence="1" id="KW-0963">Cytoplasm</keyword>